<name>A0ABT7BZ09_9CYAN</name>
<feature type="repeat" description="TPR" evidence="3">
    <location>
        <begin position="143"/>
        <end position="176"/>
    </location>
</feature>
<keyword evidence="1" id="KW-0677">Repeat</keyword>
<dbReference type="Pfam" id="PF12770">
    <property type="entry name" value="CHAT"/>
    <property type="match status" value="1"/>
</dbReference>
<evidence type="ECO:0000256" key="2">
    <source>
        <dbReference type="ARBA" id="ARBA00022803"/>
    </source>
</evidence>
<dbReference type="PANTHER" id="PTHR44858">
    <property type="entry name" value="TETRATRICOPEPTIDE REPEAT PROTEIN 6"/>
    <property type="match status" value="1"/>
</dbReference>
<evidence type="ECO:0000256" key="1">
    <source>
        <dbReference type="ARBA" id="ARBA00022737"/>
    </source>
</evidence>
<proteinExistence type="predicted"/>
<evidence type="ECO:0000313" key="5">
    <source>
        <dbReference type="EMBL" id="MDJ1183724.1"/>
    </source>
</evidence>
<keyword evidence="2 3" id="KW-0802">TPR repeat</keyword>
<feature type="repeat" description="TPR" evidence="3">
    <location>
        <begin position="211"/>
        <end position="244"/>
    </location>
</feature>
<organism evidence="5 6">
    <name type="scientific">Roseofilum casamattae BLCC-M143</name>
    <dbReference type="NCBI Taxonomy" id="3022442"/>
    <lineage>
        <taxon>Bacteria</taxon>
        <taxon>Bacillati</taxon>
        <taxon>Cyanobacteriota</taxon>
        <taxon>Cyanophyceae</taxon>
        <taxon>Desertifilales</taxon>
        <taxon>Desertifilaceae</taxon>
        <taxon>Roseofilum</taxon>
        <taxon>Roseofilum casamattae</taxon>
    </lineage>
</organism>
<dbReference type="Pfam" id="PF13181">
    <property type="entry name" value="TPR_8"/>
    <property type="match status" value="1"/>
</dbReference>
<dbReference type="Proteomes" id="UP001232992">
    <property type="component" value="Unassembled WGS sequence"/>
</dbReference>
<dbReference type="EMBL" id="JAQOSQ010000009">
    <property type="protein sequence ID" value="MDJ1183724.1"/>
    <property type="molecule type" value="Genomic_DNA"/>
</dbReference>
<accession>A0ABT7BZ09</accession>
<dbReference type="PANTHER" id="PTHR44858:SF1">
    <property type="entry name" value="UDP-N-ACETYLGLUCOSAMINE--PEPTIDE N-ACETYLGLUCOSAMINYLTRANSFERASE SPINDLY-RELATED"/>
    <property type="match status" value="1"/>
</dbReference>
<evidence type="ECO:0000313" key="6">
    <source>
        <dbReference type="Proteomes" id="UP001232992"/>
    </source>
</evidence>
<dbReference type="PROSITE" id="PS50005">
    <property type="entry name" value="TPR"/>
    <property type="match status" value="3"/>
</dbReference>
<comment type="caution">
    <text evidence="5">The sequence shown here is derived from an EMBL/GenBank/DDBJ whole genome shotgun (WGS) entry which is preliminary data.</text>
</comment>
<feature type="repeat" description="TPR" evidence="3">
    <location>
        <begin position="177"/>
        <end position="210"/>
    </location>
</feature>
<dbReference type="Gene3D" id="1.25.40.10">
    <property type="entry name" value="Tetratricopeptide repeat domain"/>
    <property type="match status" value="3"/>
</dbReference>
<dbReference type="InterPro" id="IPR019734">
    <property type="entry name" value="TPR_rpt"/>
</dbReference>
<dbReference type="SUPFAM" id="SSF48452">
    <property type="entry name" value="TPR-like"/>
    <property type="match status" value="1"/>
</dbReference>
<evidence type="ECO:0000256" key="3">
    <source>
        <dbReference type="PROSITE-ProRule" id="PRU00339"/>
    </source>
</evidence>
<evidence type="ECO:0000259" key="4">
    <source>
        <dbReference type="Pfam" id="PF12770"/>
    </source>
</evidence>
<protein>
    <submittedName>
        <fullName evidence="5">CHAT domain-containing protein</fullName>
    </submittedName>
</protein>
<dbReference type="InterPro" id="IPR050498">
    <property type="entry name" value="Ycf3"/>
</dbReference>
<feature type="domain" description="CHAT" evidence="4">
    <location>
        <begin position="535"/>
        <end position="866"/>
    </location>
</feature>
<reference evidence="5 6" key="1">
    <citation type="submission" date="2023-01" db="EMBL/GenBank/DDBJ databases">
        <title>Novel diversity within Roseofilum (Cyanobacteria; Desertifilaceae) from marine benthic mats with descriptions of four novel species.</title>
        <authorList>
            <person name="Wang Y."/>
            <person name="Berthold D.E."/>
            <person name="Hu J."/>
            <person name="Lefler F.W."/>
            <person name="Laughinghouse H.D. IV."/>
        </authorList>
    </citation>
    <scope>NUCLEOTIDE SEQUENCE [LARGE SCALE GENOMIC DNA]</scope>
    <source>
        <strain evidence="5 6">BLCC-M143</strain>
    </source>
</reference>
<sequence length="869" mass="99391">MLRLWNWLKRLFNRLFGKSHQPPQPPAPTPAPAPDNARCEAVFMELLEGIYQGQTRGQSKGFLMAKNIKEATLIAWLREFAEQVQQNREQHQELGKRLQKLGNLGWGELSQVAAGLARELVVEEPRAEVIEAEFEGDGLGTEEEVWLERGNTQFMQGDLLGAIASYDKALEIKPDYHEAWYNRGLALGNLGRYEDAIASYDKALEIKPDDHQAWYSRGVTLGNLGRNEDAIASYDKALEIKPDYYEAWINRGIAAGNVSYSAPLQPSALTLQYPQLNQRGFEGKLASYQQGLTFCTQEKQPQGWGRLHRQIGRAYYNRGRKSLYSRDAGRSDFREALHHYGQALQTLTREAYPEDYLELIQDLIRVCNALGNESEAKAWRNEGLDVWSQLLADPHKSSYQKRQLAIKFIRFARMRVDVLLEDNQPLDAFRSAEEQKNLYLTWILDRQQETNLSPTYEQVQQTLLDTTTALIFWHLSDLTLTTFLLLPDESAPIPFTTSPEPLKRWLHHWDKAYEEHRETKASPQSEWRATLRQRLEELRDILHIPTLLSHLQPTENNPVPLTKGDLGGSNLILIPHLDLHRLPLHILFPDNFTITTLPSAQVGIQTRSQDIGKPDNALIVEPPANSLEKLPLAELEAKVISYLCNTSRLIPHNNATQTTLKEQLAQPYHLFHFTGHGSHDFKSPLDSCLLLQNDETLALRELIDRDFPLPNLRLVSLSACETAVTSREAFDDDYVGLVSGFLSRGTTQVLSTLWTVLDSSSGLFMMEFYWQLLQENQSPTRAFYYAQHWLKTLTPAQLVVWYHERGQFFLDKGESIEEEDLQLRVSDPGEQLQRKSRTLQKKIETGNLSPDTPLYAHPYYWAAFTLTHG</sequence>
<dbReference type="InterPro" id="IPR024983">
    <property type="entry name" value="CHAT_dom"/>
</dbReference>
<dbReference type="PROSITE" id="PS50293">
    <property type="entry name" value="TPR_REGION"/>
    <property type="match status" value="2"/>
</dbReference>
<dbReference type="SMART" id="SM00028">
    <property type="entry name" value="TPR"/>
    <property type="match status" value="3"/>
</dbReference>
<keyword evidence="6" id="KW-1185">Reference proteome</keyword>
<dbReference type="RefSeq" id="WP_283758376.1">
    <property type="nucleotide sequence ID" value="NZ_JAQOSQ010000009.1"/>
</dbReference>
<dbReference type="Pfam" id="PF00515">
    <property type="entry name" value="TPR_1"/>
    <property type="match status" value="2"/>
</dbReference>
<dbReference type="InterPro" id="IPR011990">
    <property type="entry name" value="TPR-like_helical_dom_sf"/>
</dbReference>
<gene>
    <name evidence="5" type="ORF">PMH09_11045</name>
</gene>